<dbReference type="Proteomes" id="UP000531594">
    <property type="component" value="Unassembled WGS sequence"/>
</dbReference>
<dbReference type="GO" id="GO:0032259">
    <property type="term" value="P:methylation"/>
    <property type="evidence" value="ECO:0007669"/>
    <property type="project" value="UniProtKB-KW"/>
</dbReference>
<evidence type="ECO:0000313" key="2">
    <source>
        <dbReference type="EMBL" id="MBB6444466.1"/>
    </source>
</evidence>
<name>A0A7X0HPS1_9BACI</name>
<dbReference type="AlphaFoldDB" id="A0A7X0HPS1"/>
<evidence type="ECO:0000259" key="1">
    <source>
        <dbReference type="Pfam" id="PF01717"/>
    </source>
</evidence>
<dbReference type="GO" id="GO:0008270">
    <property type="term" value="F:zinc ion binding"/>
    <property type="evidence" value="ECO:0007669"/>
    <property type="project" value="InterPro"/>
</dbReference>
<sequence>MKRPLPLFPTSLIGSMPRSKEVLSALRRMRKGTIAANDFNQLIHLETEKIMMLQEEAGIDIITSGEIGRDNYVSFVSDKIGGVSMMSMSEMLDYIDDKQAFEDILTALDVPAVSIRNAICVGKLEYKGNIVADELLMMKKFTDKPVKITMPGPYLLTRSMWLPNLSGQYYGSKEELGQDVIKIMKEEIDHLQDIGVDVIQLDEPVLTEVVFTDGKPRSFMCAALSERKDPKEELEFASSMIAQVMEYIDRSKTASSLHVCRGNWSKDESILLSGSYTPLLELFAHVNADILTLEFSTPRAGELSSILSDSRIGGNAALGLGVINPRTDEIEALDSILSRVEEALHYLPKERLWLNPDCGFATFSSSPVNIFENIAAKMRVLAEASSILRSKYDEAVNR</sequence>
<dbReference type="Pfam" id="PF01717">
    <property type="entry name" value="Meth_synt_2"/>
    <property type="match status" value="1"/>
</dbReference>
<dbReference type="PANTHER" id="PTHR43844:SF2">
    <property type="entry name" value="SYNTHASE, VITAMIN-B12 INDEPENDENT, PUTATIVE (AFU_ORTHOLOGUE AFUA_3G12060)-RELATED"/>
    <property type="match status" value="1"/>
</dbReference>
<dbReference type="RefSeq" id="WP_184523534.1">
    <property type="nucleotide sequence ID" value="NZ_JACHGK010000002.1"/>
</dbReference>
<dbReference type="Gene3D" id="3.20.20.210">
    <property type="match status" value="1"/>
</dbReference>
<dbReference type="SUPFAM" id="SSF51726">
    <property type="entry name" value="UROD/MetE-like"/>
    <property type="match status" value="1"/>
</dbReference>
<reference evidence="2 3" key="1">
    <citation type="submission" date="2020-08" db="EMBL/GenBank/DDBJ databases">
        <title>Genomic Encyclopedia of Type Strains, Phase IV (KMG-IV): sequencing the most valuable type-strain genomes for metagenomic binning, comparative biology and taxonomic classification.</title>
        <authorList>
            <person name="Goeker M."/>
        </authorList>
    </citation>
    <scope>NUCLEOTIDE SEQUENCE [LARGE SCALE GENOMIC DNA]</scope>
    <source>
        <strain evidence="2 3">DSM 5391</strain>
    </source>
</reference>
<dbReference type="EMBL" id="JACHGK010000002">
    <property type="protein sequence ID" value="MBB6444466.1"/>
    <property type="molecule type" value="Genomic_DNA"/>
</dbReference>
<organism evidence="2 3">
    <name type="scientific">Bacillus benzoevorans</name>
    <dbReference type="NCBI Taxonomy" id="1456"/>
    <lineage>
        <taxon>Bacteria</taxon>
        <taxon>Bacillati</taxon>
        <taxon>Bacillota</taxon>
        <taxon>Bacilli</taxon>
        <taxon>Bacillales</taxon>
        <taxon>Bacillaceae</taxon>
        <taxon>Bacillus</taxon>
    </lineage>
</organism>
<evidence type="ECO:0000313" key="3">
    <source>
        <dbReference type="Proteomes" id="UP000531594"/>
    </source>
</evidence>
<accession>A0A7X0HPS1</accession>
<comment type="caution">
    <text evidence="2">The sequence shown here is derived from an EMBL/GenBank/DDBJ whole genome shotgun (WGS) entry which is preliminary data.</text>
</comment>
<dbReference type="GO" id="GO:0009086">
    <property type="term" value="P:methionine biosynthetic process"/>
    <property type="evidence" value="ECO:0007669"/>
    <property type="project" value="InterPro"/>
</dbReference>
<dbReference type="InterPro" id="IPR002629">
    <property type="entry name" value="Met_Synth_C/arc"/>
</dbReference>
<feature type="domain" description="Cobalamin-independent methionine synthase MetE C-terminal/archaeal" evidence="1">
    <location>
        <begin position="8"/>
        <end position="364"/>
    </location>
</feature>
<keyword evidence="3" id="KW-1185">Reference proteome</keyword>
<dbReference type="CDD" id="cd03311">
    <property type="entry name" value="CIMS_C_terminal_like"/>
    <property type="match status" value="1"/>
</dbReference>
<dbReference type="GO" id="GO:0003871">
    <property type="term" value="F:5-methyltetrahydropteroyltriglutamate-homocysteine S-methyltransferase activity"/>
    <property type="evidence" value="ECO:0007669"/>
    <property type="project" value="UniProtKB-EC"/>
</dbReference>
<proteinExistence type="predicted"/>
<keyword evidence="2" id="KW-0489">Methyltransferase</keyword>
<dbReference type="PANTHER" id="PTHR43844">
    <property type="entry name" value="METHIONINE SYNTHASE"/>
    <property type="match status" value="1"/>
</dbReference>
<dbReference type="EC" id="2.1.1.14" evidence="2"/>
<protein>
    <submittedName>
        <fullName evidence="2">5-methyltetrahydropteroyltriglutamate--homocysteine methyltransferase</fullName>
        <ecNumber evidence="2">2.1.1.14</ecNumber>
    </submittedName>
</protein>
<dbReference type="InterPro" id="IPR038071">
    <property type="entry name" value="UROD/MetE-like_sf"/>
</dbReference>
<keyword evidence="2" id="KW-0808">Transferase</keyword>
<gene>
    <name evidence="2" type="ORF">HNR53_001074</name>
</gene>